<evidence type="ECO:0000313" key="2">
    <source>
        <dbReference type="Proteomes" id="UP000600214"/>
    </source>
</evidence>
<sequence>MKRTAKAHWAGSVKEGRGELTTQSEILNKTNFSFKTRFVGGEQGTNPEELLAAAHAGCFTMAVSYALTEKGFAAIELDTEATVSMDNAGITGVHLSISGNVPGLGSEKFEAITKEAERNCLISKVLSIPVSSQAHLVSL</sequence>
<dbReference type="InterPro" id="IPR036102">
    <property type="entry name" value="OsmC/Ohrsf"/>
</dbReference>
<dbReference type="PANTHER" id="PTHR42830:SF1">
    <property type="entry name" value="OSMOTICALLY INDUCIBLE FAMILY PROTEIN"/>
    <property type="match status" value="1"/>
</dbReference>
<dbReference type="InterPro" id="IPR015946">
    <property type="entry name" value="KH_dom-like_a/b"/>
</dbReference>
<dbReference type="RefSeq" id="WP_188937477.1">
    <property type="nucleotide sequence ID" value="NZ_BMIA01000004.1"/>
</dbReference>
<comment type="caution">
    <text evidence="1">The sequence shown here is derived from an EMBL/GenBank/DDBJ whole genome shotgun (WGS) entry which is preliminary data.</text>
</comment>
<dbReference type="SUPFAM" id="SSF82784">
    <property type="entry name" value="OsmC-like"/>
    <property type="match status" value="1"/>
</dbReference>
<dbReference type="NCBIfam" id="TIGR03562">
    <property type="entry name" value="osmo_induc_OsmC"/>
    <property type="match status" value="1"/>
</dbReference>
<dbReference type="InterPro" id="IPR052707">
    <property type="entry name" value="OsmC_Ohr_Peroxiredoxin"/>
</dbReference>
<dbReference type="Pfam" id="PF02566">
    <property type="entry name" value="OsmC"/>
    <property type="match status" value="1"/>
</dbReference>
<dbReference type="PANTHER" id="PTHR42830">
    <property type="entry name" value="OSMOTICALLY INDUCIBLE FAMILY PROTEIN"/>
    <property type="match status" value="1"/>
</dbReference>
<organism evidence="1 2">
    <name type="scientific">Dyadobacter endophyticus</name>
    <dbReference type="NCBI Taxonomy" id="1749036"/>
    <lineage>
        <taxon>Bacteria</taxon>
        <taxon>Pseudomonadati</taxon>
        <taxon>Bacteroidota</taxon>
        <taxon>Cytophagia</taxon>
        <taxon>Cytophagales</taxon>
        <taxon>Spirosomataceae</taxon>
        <taxon>Dyadobacter</taxon>
    </lineage>
</organism>
<reference evidence="2" key="1">
    <citation type="journal article" date="2019" name="Int. J. Syst. Evol. Microbiol.">
        <title>The Global Catalogue of Microorganisms (GCM) 10K type strain sequencing project: providing services to taxonomists for standard genome sequencing and annotation.</title>
        <authorList>
            <consortium name="The Broad Institute Genomics Platform"/>
            <consortium name="The Broad Institute Genome Sequencing Center for Infectious Disease"/>
            <person name="Wu L."/>
            <person name="Ma J."/>
        </authorList>
    </citation>
    <scope>NUCLEOTIDE SEQUENCE [LARGE SCALE GENOMIC DNA]</scope>
    <source>
        <strain evidence="2">CGMCC 1.15288</strain>
    </source>
</reference>
<dbReference type="InterPro" id="IPR019904">
    <property type="entry name" value="Peroxiredoxin_OsmC"/>
</dbReference>
<proteinExistence type="predicted"/>
<accession>A0ABQ1Z5Q3</accession>
<dbReference type="EMBL" id="BMIA01000004">
    <property type="protein sequence ID" value="GGH48415.1"/>
    <property type="molecule type" value="Genomic_DNA"/>
</dbReference>
<dbReference type="Proteomes" id="UP000600214">
    <property type="component" value="Unassembled WGS sequence"/>
</dbReference>
<evidence type="ECO:0000313" key="1">
    <source>
        <dbReference type="EMBL" id="GGH48415.1"/>
    </source>
</evidence>
<protein>
    <submittedName>
        <fullName evidence="1">Peroxiredoxin</fullName>
    </submittedName>
</protein>
<gene>
    <name evidence="1" type="ORF">GCM10007423_49590</name>
</gene>
<name>A0ABQ1Z5Q3_9BACT</name>
<dbReference type="InterPro" id="IPR003718">
    <property type="entry name" value="OsmC/Ohr_fam"/>
</dbReference>
<dbReference type="Gene3D" id="3.30.300.20">
    <property type="match status" value="1"/>
</dbReference>
<keyword evidence="2" id="KW-1185">Reference proteome</keyword>